<reference evidence="1 2" key="1">
    <citation type="journal article" date="2023" name="Commun. Biol.">
        <title>Reorganization of the ancestral sex-determining regions during the evolution of trioecy in Pleodorina starrii.</title>
        <authorList>
            <person name="Takahashi K."/>
            <person name="Suzuki S."/>
            <person name="Kawai-Toyooka H."/>
            <person name="Yamamoto K."/>
            <person name="Hamaji T."/>
            <person name="Ootsuki R."/>
            <person name="Yamaguchi H."/>
            <person name="Kawachi M."/>
            <person name="Higashiyama T."/>
            <person name="Nozaki H."/>
        </authorList>
    </citation>
    <scope>NUCLEOTIDE SEQUENCE [LARGE SCALE GENOMIC DNA]</scope>
    <source>
        <strain evidence="1 2">NIES-4479</strain>
    </source>
</reference>
<dbReference type="AlphaFoldDB" id="A0A9W6BIT2"/>
<name>A0A9W6BIT2_9CHLO</name>
<evidence type="ECO:0000313" key="2">
    <source>
        <dbReference type="Proteomes" id="UP001165080"/>
    </source>
</evidence>
<keyword evidence="2" id="KW-1185">Reference proteome</keyword>
<evidence type="ECO:0000313" key="1">
    <source>
        <dbReference type="EMBL" id="GLC52991.1"/>
    </source>
</evidence>
<organism evidence="1 2">
    <name type="scientific">Pleodorina starrii</name>
    <dbReference type="NCBI Taxonomy" id="330485"/>
    <lineage>
        <taxon>Eukaryota</taxon>
        <taxon>Viridiplantae</taxon>
        <taxon>Chlorophyta</taxon>
        <taxon>core chlorophytes</taxon>
        <taxon>Chlorophyceae</taxon>
        <taxon>CS clade</taxon>
        <taxon>Chlamydomonadales</taxon>
        <taxon>Volvocaceae</taxon>
        <taxon>Pleodorina</taxon>
    </lineage>
</organism>
<accession>A0A9W6BIT2</accession>
<comment type="caution">
    <text evidence="1">The sequence shown here is derived from an EMBL/GenBank/DDBJ whole genome shotgun (WGS) entry which is preliminary data.</text>
</comment>
<dbReference type="OrthoDB" id="536346at2759"/>
<sequence>MDTLGNSREEGLRRALSLAVPVGTQLGSVGLESLGRAADGTLKLAWSVASVASSAVRTAGASAAFVNRSVLAPLSSFAFGSNSSSSCNVQFSTHMCPQQLLVEKGRKHHPSRYQRAANNLRSGTAKCSIRRQLQPSSLSASPLASKQAELIAHLAASCALSPSSELQDEQSYGREDLAVAQWTVNTLGLQSSML</sequence>
<protein>
    <submittedName>
        <fullName evidence="1">Uncharacterized protein</fullName>
    </submittedName>
</protein>
<gene>
    <name evidence="1" type="primary">PLEST002386</name>
    <name evidence="1" type="ORF">PLESTB_000696200</name>
</gene>
<dbReference type="EMBL" id="BRXU01000007">
    <property type="protein sequence ID" value="GLC52991.1"/>
    <property type="molecule type" value="Genomic_DNA"/>
</dbReference>
<dbReference type="Proteomes" id="UP001165080">
    <property type="component" value="Unassembled WGS sequence"/>
</dbReference>
<proteinExistence type="predicted"/>